<accession>X0WR37</accession>
<dbReference type="AlphaFoldDB" id="X0WR37"/>
<comment type="caution">
    <text evidence="1">The sequence shown here is derived from an EMBL/GenBank/DDBJ whole genome shotgun (WGS) entry which is preliminary data.</text>
</comment>
<evidence type="ECO:0000313" key="1">
    <source>
        <dbReference type="EMBL" id="GAG33120.1"/>
    </source>
</evidence>
<feature type="non-terminal residue" evidence="1">
    <location>
        <position position="1"/>
    </location>
</feature>
<reference evidence="1" key="1">
    <citation type="journal article" date="2014" name="Front. Microbiol.">
        <title>High frequency of phylogenetically diverse reductive dehalogenase-homologous genes in deep subseafloor sedimentary metagenomes.</title>
        <authorList>
            <person name="Kawai M."/>
            <person name="Futagami T."/>
            <person name="Toyoda A."/>
            <person name="Takaki Y."/>
            <person name="Nishi S."/>
            <person name="Hori S."/>
            <person name="Arai W."/>
            <person name="Tsubouchi T."/>
            <person name="Morono Y."/>
            <person name="Uchiyama I."/>
            <person name="Ito T."/>
            <person name="Fujiyama A."/>
            <person name="Inagaki F."/>
            <person name="Takami H."/>
        </authorList>
    </citation>
    <scope>NUCLEOTIDE SEQUENCE</scope>
    <source>
        <strain evidence="1">Expedition CK06-06</strain>
    </source>
</reference>
<organism evidence="1">
    <name type="scientific">marine sediment metagenome</name>
    <dbReference type="NCBI Taxonomy" id="412755"/>
    <lineage>
        <taxon>unclassified sequences</taxon>
        <taxon>metagenomes</taxon>
        <taxon>ecological metagenomes</taxon>
    </lineage>
</organism>
<dbReference type="EMBL" id="BARS01044154">
    <property type="protein sequence ID" value="GAG33120.1"/>
    <property type="molecule type" value="Genomic_DNA"/>
</dbReference>
<feature type="non-terminal residue" evidence="1">
    <location>
        <position position="250"/>
    </location>
</feature>
<sequence length="250" mass="28173">IDVALATGMPVNISPKYWAEHQALPYHQAAIREQERSHRGGEKRGFMAFSGGSRRFLRYSYGDLMCEDRRYGMLYRIWAGTQRLLLWGDPALAAGYGRCASFCGCQGMELCEPLTFKGRMGSGVPDGRDGYADVALRPEGGDWVKYLYTYRLVGRLLYNPGADPETWRRFLRSRYGPAADAIETALAHASRILPLITMAHHPSASNNAYWPEIYTNMPIVDPERPQPYRDTPDPKRFVTVSPLDPALFSS</sequence>
<proteinExistence type="predicted"/>
<name>X0WR37_9ZZZZ</name>
<gene>
    <name evidence="1" type="ORF">S01H1_66754</name>
</gene>
<protein>
    <submittedName>
        <fullName evidence="1">Uncharacterized protein</fullName>
    </submittedName>
</protein>